<proteinExistence type="predicted"/>
<sequence>MSITREDVRQSIISFVIVILALGGTWKYLDQKRENLLRFEQRIIKEKIELEILKQRLEDEKNRLEKILKEKEKELNKKEKRSLQKNC</sequence>
<feature type="coiled-coil region" evidence="1">
    <location>
        <begin position="29"/>
        <end position="81"/>
    </location>
</feature>
<protein>
    <submittedName>
        <fullName evidence="3">Uncharacterized protein</fullName>
    </submittedName>
</protein>
<evidence type="ECO:0000313" key="4">
    <source>
        <dbReference type="Proteomes" id="UP000070560"/>
    </source>
</evidence>
<gene>
    <name evidence="3" type="ORF">HS1_002234</name>
</gene>
<keyword evidence="1" id="KW-0175">Coiled coil</keyword>
<keyword evidence="2" id="KW-0812">Transmembrane</keyword>
<dbReference type="Proteomes" id="UP000070560">
    <property type="component" value="Chromosome"/>
</dbReference>
<accession>A0A7U4QME1</accession>
<dbReference type="OrthoDB" id="7145282at2"/>
<keyword evidence="2" id="KW-0472">Membrane</keyword>
<dbReference type="KEGG" id="daw:HS1_002234"/>
<evidence type="ECO:0000256" key="1">
    <source>
        <dbReference type="SAM" id="Coils"/>
    </source>
</evidence>
<dbReference type="EMBL" id="CP013015">
    <property type="protein sequence ID" value="AMM42020.1"/>
    <property type="molecule type" value="Genomic_DNA"/>
</dbReference>
<evidence type="ECO:0000256" key="2">
    <source>
        <dbReference type="SAM" id="Phobius"/>
    </source>
</evidence>
<feature type="transmembrane region" description="Helical" evidence="2">
    <location>
        <begin position="12"/>
        <end position="29"/>
    </location>
</feature>
<name>A0A7U4QME1_DESA2</name>
<keyword evidence="4" id="KW-1185">Reference proteome</keyword>
<organism evidence="3 4">
    <name type="scientific">Desulfofervidus auxilii</name>
    <dbReference type="NCBI Taxonomy" id="1621989"/>
    <lineage>
        <taxon>Bacteria</taxon>
        <taxon>Pseudomonadati</taxon>
        <taxon>Thermodesulfobacteriota</taxon>
        <taxon>Candidatus Desulfofervidia</taxon>
        <taxon>Candidatus Desulfofervidales</taxon>
        <taxon>Candidatus Desulfofervidaceae</taxon>
        <taxon>Candidatus Desulfofervidus</taxon>
    </lineage>
</organism>
<dbReference type="RefSeq" id="WP_156469466.1">
    <property type="nucleotide sequence ID" value="NZ_CP013015.1"/>
</dbReference>
<evidence type="ECO:0000313" key="3">
    <source>
        <dbReference type="EMBL" id="AMM42020.1"/>
    </source>
</evidence>
<reference evidence="3 4" key="1">
    <citation type="submission" date="2015-10" db="EMBL/GenBank/DDBJ databases">
        <title>Candidatus Desulfofervidus auxilii, a hydrogenotrophic sulfate-reducing bacterium involved in the thermophilic anaerobic oxidation of methane.</title>
        <authorList>
            <person name="Krukenberg V."/>
            <person name="Richter M."/>
            <person name="Wegener G."/>
        </authorList>
    </citation>
    <scope>NUCLEOTIDE SEQUENCE [LARGE SCALE GENOMIC DNA]</scope>
    <source>
        <strain evidence="3 4">HS1</strain>
    </source>
</reference>
<keyword evidence="2" id="KW-1133">Transmembrane helix</keyword>
<dbReference type="AlphaFoldDB" id="A0A7U4QME1"/>